<dbReference type="OrthoDB" id="2703022at2"/>
<dbReference type="EMBL" id="PIQO01000009">
    <property type="protein sequence ID" value="PKR84547.1"/>
    <property type="molecule type" value="Genomic_DNA"/>
</dbReference>
<gene>
    <name evidence="2" type="ORF">CWO92_12590</name>
</gene>
<dbReference type="PROSITE" id="PS51819">
    <property type="entry name" value="VOC"/>
    <property type="match status" value="1"/>
</dbReference>
<proteinExistence type="predicted"/>
<dbReference type="InterPro" id="IPR029068">
    <property type="entry name" value="Glyas_Bleomycin-R_OHBP_Dase"/>
</dbReference>
<dbReference type="Gene3D" id="3.10.180.10">
    <property type="entry name" value="2,3-Dihydroxybiphenyl 1,2-Dioxygenase, domain 1"/>
    <property type="match status" value="1"/>
</dbReference>
<name>A0A2N3LIY9_9BACI</name>
<keyword evidence="2" id="KW-0560">Oxidoreductase</keyword>
<organism evidence="2 3">
    <name type="scientific">Heyndrickxia camelliae</name>
    <dbReference type="NCBI Taxonomy" id="1707093"/>
    <lineage>
        <taxon>Bacteria</taxon>
        <taxon>Bacillati</taxon>
        <taxon>Bacillota</taxon>
        <taxon>Bacilli</taxon>
        <taxon>Bacillales</taxon>
        <taxon>Bacillaceae</taxon>
        <taxon>Heyndrickxia</taxon>
    </lineage>
</organism>
<dbReference type="RefSeq" id="WP_101354572.1">
    <property type="nucleotide sequence ID" value="NZ_PIQO01000009.1"/>
</dbReference>
<reference evidence="2 3" key="1">
    <citation type="submission" date="2017-11" db="EMBL/GenBank/DDBJ databases">
        <title>Bacillus camelliae sp. nov., isolated from pu'er tea.</title>
        <authorList>
            <person name="Niu L."/>
        </authorList>
    </citation>
    <scope>NUCLEOTIDE SEQUENCE [LARGE SCALE GENOMIC DNA]</scope>
    <source>
        <strain evidence="2 3">7578-1</strain>
    </source>
</reference>
<keyword evidence="3" id="KW-1185">Reference proteome</keyword>
<sequence length="211" mass="24325">MIIEKLLLDTNKIADLRNFYKDMLGLNITEDTPQCLTFKVGETLLSFKETANKNHPFYHFAMNIPNNKFQQAKKWLQDRGVKLNREDGKDEVYFETWNAESVYFEDPAGNIVELIARHHLPNKTEGEFSSEDLLNVSEIGIVRDQVLPFVQELNNIGIPCWKEADESFASVGNEEGLVIVVKRGRRWYFSNKDAEIFPVTVWIKGIGKIVQ</sequence>
<comment type="caution">
    <text evidence="2">The sequence shown here is derived from an EMBL/GenBank/DDBJ whole genome shotgun (WGS) entry which is preliminary data.</text>
</comment>
<dbReference type="InterPro" id="IPR037523">
    <property type="entry name" value="VOC_core"/>
</dbReference>
<feature type="domain" description="VOC" evidence="1">
    <location>
        <begin position="2"/>
        <end position="117"/>
    </location>
</feature>
<keyword evidence="2" id="KW-0223">Dioxygenase</keyword>
<dbReference type="Pfam" id="PF00903">
    <property type="entry name" value="Glyoxalase"/>
    <property type="match status" value="1"/>
</dbReference>
<accession>A0A2N3LIY9</accession>
<dbReference type="InterPro" id="IPR004360">
    <property type="entry name" value="Glyas_Fos-R_dOase_dom"/>
</dbReference>
<evidence type="ECO:0000259" key="1">
    <source>
        <dbReference type="PROSITE" id="PS51819"/>
    </source>
</evidence>
<dbReference type="AlphaFoldDB" id="A0A2N3LIY9"/>
<dbReference type="SUPFAM" id="SSF54593">
    <property type="entry name" value="Glyoxalase/Bleomycin resistance protein/Dihydroxybiphenyl dioxygenase"/>
    <property type="match status" value="1"/>
</dbReference>
<evidence type="ECO:0000313" key="2">
    <source>
        <dbReference type="EMBL" id="PKR84547.1"/>
    </source>
</evidence>
<dbReference type="Proteomes" id="UP000233440">
    <property type="component" value="Unassembled WGS sequence"/>
</dbReference>
<dbReference type="GO" id="GO:0051213">
    <property type="term" value="F:dioxygenase activity"/>
    <property type="evidence" value="ECO:0007669"/>
    <property type="project" value="UniProtKB-KW"/>
</dbReference>
<protein>
    <submittedName>
        <fullName evidence="2">Ring-cleaving dioxygenase</fullName>
    </submittedName>
</protein>
<evidence type="ECO:0000313" key="3">
    <source>
        <dbReference type="Proteomes" id="UP000233440"/>
    </source>
</evidence>